<keyword evidence="1" id="KW-0614">Plasmid</keyword>
<protein>
    <submittedName>
        <fullName evidence="1">Uncharacterized protein</fullName>
    </submittedName>
</protein>
<proteinExistence type="predicted"/>
<dbReference type="AlphaFoldDB" id="A0A2S1JH89"/>
<geneLocation type="plasmid" evidence="1">
    <name>p30860-tetA</name>
</geneLocation>
<sequence length="95" mass="10994">MFAGKKSAQIREILISESAWEEMTCLFAPSLEECDLESEFYYSKYKSCFEKLNPELSYALSEAVSSYHFDDALELMVQIKVELSQFKETVVDELL</sequence>
<accession>A0A2S1JH89</accession>
<name>A0A2S1JH89_ENTCL</name>
<organism evidence="1">
    <name type="scientific">Enterobacter cloacae</name>
    <dbReference type="NCBI Taxonomy" id="550"/>
    <lineage>
        <taxon>Bacteria</taxon>
        <taxon>Pseudomonadati</taxon>
        <taxon>Pseudomonadota</taxon>
        <taxon>Gammaproteobacteria</taxon>
        <taxon>Enterobacterales</taxon>
        <taxon>Enterobacteriaceae</taxon>
        <taxon>Enterobacter</taxon>
        <taxon>Enterobacter cloacae complex</taxon>
    </lineage>
</organism>
<reference evidence="1" key="1">
    <citation type="submission" date="2018-01" db="EMBL/GenBank/DDBJ databases">
        <title>Complete sequence of p30860-tetA.</title>
        <authorList>
            <person name="Zhou D."/>
        </authorList>
    </citation>
    <scope>NUCLEOTIDE SEQUENCE</scope>
    <source>
        <strain evidence="1">30860</strain>
        <plasmid evidence="1">p30860-tetA</plasmid>
    </source>
</reference>
<dbReference type="EMBL" id="MG764554">
    <property type="protein sequence ID" value="AWF77771.1"/>
    <property type="molecule type" value="Genomic_DNA"/>
</dbReference>
<evidence type="ECO:0000313" key="1">
    <source>
        <dbReference type="EMBL" id="AWF77771.1"/>
    </source>
</evidence>